<dbReference type="CDD" id="cd00028">
    <property type="entry name" value="B_lectin"/>
    <property type="match status" value="2"/>
</dbReference>
<dbReference type="InterPro" id="IPR003609">
    <property type="entry name" value="Pan_app"/>
</dbReference>
<keyword evidence="14" id="KW-1015">Disulfide bond</keyword>
<evidence type="ECO:0000256" key="11">
    <source>
        <dbReference type="ARBA" id="ARBA00022840"/>
    </source>
</evidence>
<keyword evidence="9" id="KW-0547">Nucleotide-binding</keyword>
<name>A0A4D6NFR4_VIGUN</name>
<keyword evidence="13 19" id="KW-0472">Membrane</keyword>
<feature type="domain" description="Bulb-type lectin" evidence="22">
    <location>
        <begin position="847"/>
        <end position="967"/>
    </location>
</feature>
<dbReference type="FunFam" id="1.10.510.10:FF:000060">
    <property type="entry name" value="G-type lectin S-receptor-like serine/threonine-protein kinase"/>
    <property type="match status" value="2"/>
</dbReference>
<keyword evidence="6" id="KW-0808">Transferase</keyword>
<keyword evidence="7 19" id="KW-0812">Transmembrane</keyword>
<dbReference type="CDD" id="cd01098">
    <property type="entry name" value="PAN_AP_plant"/>
    <property type="match status" value="2"/>
</dbReference>
<evidence type="ECO:0000259" key="22">
    <source>
        <dbReference type="PROSITE" id="PS50927"/>
    </source>
</evidence>
<dbReference type="Gene3D" id="3.30.200.20">
    <property type="entry name" value="Phosphorylase Kinase, domain 1"/>
    <property type="match status" value="2"/>
</dbReference>
<feature type="domain" description="Apple" evidence="23">
    <location>
        <begin position="339"/>
        <end position="424"/>
    </location>
</feature>
<dbReference type="InterPro" id="IPR000719">
    <property type="entry name" value="Prot_kinase_dom"/>
</dbReference>
<feature type="transmembrane region" description="Helical" evidence="19">
    <location>
        <begin position="438"/>
        <end position="459"/>
    </location>
</feature>
<gene>
    <name evidence="24" type="ORF">DEO72_LG10g2787</name>
</gene>
<dbReference type="Pfam" id="PF00954">
    <property type="entry name" value="S_locus_glycop"/>
    <property type="match status" value="2"/>
</dbReference>
<evidence type="ECO:0000259" key="23">
    <source>
        <dbReference type="PROSITE" id="PS50948"/>
    </source>
</evidence>
<evidence type="ECO:0000256" key="18">
    <source>
        <dbReference type="ARBA" id="ARBA00048679"/>
    </source>
</evidence>
<feature type="domain" description="Apple" evidence="23">
    <location>
        <begin position="1159"/>
        <end position="1244"/>
    </location>
</feature>
<dbReference type="PROSITE" id="PS00108">
    <property type="entry name" value="PROTEIN_KINASE_ST"/>
    <property type="match status" value="2"/>
</dbReference>
<evidence type="ECO:0000256" key="13">
    <source>
        <dbReference type="ARBA" id="ARBA00023136"/>
    </source>
</evidence>
<dbReference type="EMBL" id="CP039354">
    <property type="protein sequence ID" value="QCE11554.1"/>
    <property type="molecule type" value="Genomic_DNA"/>
</dbReference>
<dbReference type="CDD" id="cd14066">
    <property type="entry name" value="STKc_IRAK"/>
    <property type="match status" value="2"/>
</dbReference>
<sequence length="1665" mass="187478">MGFNSHANLFFVLFMLCFYVLDVCIAIDSIISSQSIKDPETLISQDGNFTFGFFIPPNSTNTYVGIWWKSQSTVVWVANRNQPLNDSSGVVTFSEDGNLVVLNGQNQVLWSSTFESNTSTTNTSAHISDEGKLELTETTTGNSLWDSFQQPSDTLLPQMKISSNRTGRGVRLTSWKNPSNPSVGNFSLGVVESGKIVQVFIWNETRPYWRTGPWSGGIFTGVEQMASAYLNSFTVVDGEVSYNPSASEFGIYILNSQGQFEEKSWDDEKKELEVSWTSKQSDCDVYGVCGSFAICDAQSQGTNGSPICSCLKGFEPNNKEEWDAQNWTSGCFRSTPLQCERAKGQNTTMDTNEDEFLELQMVKVPDFSEWSSAEPETCRNQCLENCSCVAYSHDDGIGCMSWTDNLLDIQQLSNRGLRLYVRVDSSELEHDEGKKTTIIISVTVIIGIVIMVTCACIMWRRTSCRPTKTWYSIKSAMKRGKKGFLYFKNDEPFEQTGNKVFEELSRVKLQELLLFDLEKLATATNNFHQSNQLGQGGFGPVYKGKLQDGQEIAVKRLSRASGQGQEEFMNEVVVISKLQHRNLVRLFGCCIEGDEKMLIYEYLPNKSLDVLIFDPSKSKLVDWRKRCSIIEGIARGLLYLHRDSRLRIIHRDLKTSNILLDEDLNPKISDFGMARIFGGTEDHANTNRIVGTYGYMSPEYAMQGLFSEKSDVFSFGVLLLEIVSGRRNSSFYDDEHSLTLLGFTWAQWKEGNILSLIDSEIYDPNDDEDMLRVTHIGLLCVQEVASDRPTMATVVSMLNSDVVFLPPPSQPAFIRVQNVVNSEPSYPNLSFVLFMLCSYVLDVGIATQIITSSQSIKDSETLSSKDGNFTLGFFTPPNSTHRYVGIWWKSQSTVVWVANRNQPLNDSSGVITFSEDGNLVVLNGQNQVLWSTFVSNTSTTNTSAQISDEGKLELTETTTGKSLWDSFQQPSDTILPQLKISSNRTGRGVRLTSWKNPSNPSVGNFSLGVVERGKIVEVFIWNETRPYWRSGPWSDGVFTGVDHTVSAYRNSFSLVDGEIYYNPQSVSEFDIYVLNSQGQGEKKYWDDEKKELQVLWTSKQSDCDVYGVCGSFAICDAESQGTNGSPICSCLKGFVPNNKEEWDAQNWTSGCFRSTPLQCERVKDQNTTIDTNEDQFLELQMVKVPDFSEWSRGEPETCRSQCLENCSCVAYSHDGGIGCMSWTDNLLDIKQLSDRGLHIYVRLDSSELEHDEGKNTTIIISVTVIIGIVIIVTCACVMWRRSYCRPTKIWSSIKSAMKRGKKGFLCFKNDEPLEQTGNKVFEQLSRVKLQELLLFDFEKLAKATNNFHQTNKLGQGGFGPVYKGKLQDGQEIAVKRLSRASGQGLEEFMNEIVVISKLQHRNLVRLLGCCIEGDEKMLLYEYMPNKSMDVLIFDPTKHKHLDWRKRCSIIEGIARGLLYLHRDSRLKIIHRDLKASNILLDDELNPKISDFGMARIFGRTEDRANTNRIVGTYGYMSPEYAMQGLFSEKSDVFSFGVLLLEIVSGRRNSSFYDDEHSLTLLGFTWAQWKEGNTLSLIDSEIYDPNDDEDMLRVIHIGLLCVQELASDRPTMATVVSMLNSDVVFLPPPSQPAFILVQNVVNSEPSEENQRLCSVNTISITEIYGR</sequence>
<evidence type="ECO:0000256" key="6">
    <source>
        <dbReference type="ARBA" id="ARBA00022679"/>
    </source>
</evidence>
<comment type="catalytic activity">
    <reaction evidence="17">
        <text>L-threonyl-[protein] + ATP = O-phospho-L-threonyl-[protein] + ADP + H(+)</text>
        <dbReference type="Rhea" id="RHEA:46608"/>
        <dbReference type="Rhea" id="RHEA-COMP:11060"/>
        <dbReference type="Rhea" id="RHEA-COMP:11605"/>
        <dbReference type="ChEBI" id="CHEBI:15378"/>
        <dbReference type="ChEBI" id="CHEBI:30013"/>
        <dbReference type="ChEBI" id="CHEBI:30616"/>
        <dbReference type="ChEBI" id="CHEBI:61977"/>
        <dbReference type="ChEBI" id="CHEBI:456216"/>
        <dbReference type="EC" id="2.7.11.1"/>
    </reaction>
</comment>
<evidence type="ECO:0000313" key="25">
    <source>
        <dbReference type="Proteomes" id="UP000501690"/>
    </source>
</evidence>
<evidence type="ECO:0000256" key="17">
    <source>
        <dbReference type="ARBA" id="ARBA00047899"/>
    </source>
</evidence>
<dbReference type="SMART" id="SM00220">
    <property type="entry name" value="S_TKc"/>
    <property type="match status" value="2"/>
</dbReference>
<dbReference type="Pfam" id="PF08276">
    <property type="entry name" value="PAN_2"/>
    <property type="match status" value="2"/>
</dbReference>
<keyword evidence="11" id="KW-0067">ATP-binding</keyword>
<evidence type="ECO:0000256" key="7">
    <source>
        <dbReference type="ARBA" id="ARBA00022692"/>
    </source>
</evidence>
<dbReference type="InterPro" id="IPR001480">
    <property type="entry name" value="Bulb-type_lectin_dom"/>
</dbReference>
<dbReference type="Proteomes" id="UP000501690">
    <property type="component" value="Linkage Group LG10"/>
</dbReference>
<evidence type="ECO:0000256" key="2">
    <source>
        <dbReference type="ARBA" id="ARBA00012513"/>
    </source>
</evidence>
<evidence type="ECO:0000256" key="8">
    <source>
        <dbReference type="ARBA" id="ARBA00022729"/>
    </source>
</evidence>
<evidence type="ECO:0000256" key="12">
    <source>
        <dbReference type="ARBA" id="ARBA00022989"/>
    </source>
</evidence>
<keyword evidence="10 24" id="KW-0418">Kinase</keyword>
<comment type="catalytic activity">
    <reaction evidence="18">
        <text>L-seryl-[protein] + ATP = O-phospho-L-seryl-[protein] + ADP + H(+)</text>
        <dbReference type="Rhea" id="RHEA:17989"/>
        <dbReference type="Rhea" id="RHEA-COMP:9863"/>
        <dbReference type="Rhea" id="RHEA-COMP:11604"/>
        <dbReference type="ChEBI" id="CHEBI:15378"/>
        <dbReference type="ChEBI" id="CHEBI:29999"/>
        <dbReference type="ChEBI" id="CHEBI:30616"/>
        <dbReference type="ChEBI" id="CHEBI:83421"/>
        <dbReference type="ChEBI" id="CHEBI:456216"/>
        <dbReference type="EC" id="2.7.11.1"/>
    </reaction>
</comment>
<keyword evidence="15 24" id="KW-0675">Receptor</keyword>
<dbReference type="Gene3D" id="1.10.510.10">
    <property type="entry name" value="Transferase(Phosphotransferase) domain 1"/>
    <property type="match status" value="2"/>
</dbReference>
<comment type="subcellular location">
    <subcellularLocation>
        <location evidence="1">Cell membrane</location>
        <topology evidence="1">Single-pass type I membrane protein</topology>
    </subcellularLocation>
</comment>
<keyword evidence="16" id="KW-0325">Glycoprotein</keyword>
<proteinExistence type="predicted"/>
<dbReference type="GO" id="GO:0005886">
    <property type="term" value="C:plasma membrane"/>
    <property type="evidence" value="ECO:0007669"/>
    <property type="project" value="UniProtKB-SubCell"/>
</dbReference>
<evidence type="ECO:0000256" key="20">
    <source>
        <dbReference type="SAM" id="SignalP"/>
    </source>
</evidence>
<feature type="signal peptide" evidence="20">
    <location>
        <begin position="1"/>
        <end position="26"/>
    </location>
</feature>
<dbReference type="InterPro" id="IPR001245">
    <property type="entry name" value="Ser-Thr/Tyr_kinase_cat_dom"/>
</dbReference>
<feature type="transmembrane region" description="Helical" evidence="19">
    <location>
        <begin position="1258"/>
        <end position="1279"/>
    </location>
</feature>
<keyword evidence="12 19" id="KW-1133">Transmembrane helix</keyword>
<protein>
    <recommendedName>
        <fullName evidence="2">non-specific serine/threonine protein kinase</fullName>
        <ecNumber evidence="2">2.7.11.1</ecNumber>
    </recommendedName>
</protein>
<dbReference type="GO" id="GO:0004674">
    <property type="term" value="F:protein serine/threonine kinase activity"/>
    <property type="evidence" value="ECO:0007669"/>
    <property type="project" value="UniProtKB-KW"/>
</dbReference>
<dbReference type="FunFam" id="2.90.10.10:FF:000001">
    <property type="entry name" value="G-type lectin S-receptor-like serine/threonine-protein kinase"/>
    <property type="match status" value="2"/>
</dbReference>
<dbReference type="SUPFAM" id="SSF56112">
    <property type="entry name" value="Protein kinase-like (PK-like)"/>
    <property type="match status" value="2"/>
</dbReference>
<evidence type="ECO:0000313" key="24">
    <source>
        <dbReference type="EMBL" id="QCE11554.1"/>
    </source>
</evidence>
<evidence type="ECO:0000256" key="10">
    <source>
        <dbReference type="ARBA" id="ARBA00022777"/>
    </source>
</evidence>
<dbReference type="PROSITE" id="PS50948">
    <property type="entry name" value="PAN"/>
    <property type="match status" value="2"/>
</dbReference>
<dbReference type="SMART" id="SM00473">
    <property type="entry name" value="PAN_AP"/>
    <property type="match status" value="2"/>
</dbReference>
<evidence type="ECO:0000256" key="16">
    <source>
        <dbReference type="ARBA" id="ARBA00023180"/>
    </source>
</evidence>
<dbReference type="GO" id="GO:0005524">
    <property type="term" value="F:ATP binding"/>
    <property type="evidence" value="ECO:0007669"/>
    <property type="project" value="UniProtKB-KW"/>
</dbReference>
<evidence type="ECO:0000256" key="19">
    <source>
        <dbReference type="SAM" id="Phobius"/>
    </source>
</evidence>
<dbReference type="SMART" id="SM00108">
    <property type="entry name" value="B_lectin"/>
    <property type="match status" value="2"/>
</dbReference>
<dbReference type="InterPro" id="IPR008271">
    <property type="entry name" value="Ser/Thr_kinase_AS"/>
</dbReference>
<feature type="domain" description="Protein kinase" evidence="21">
    <location>
        <begin position="527"/>
        <end position="805"/>
    </location>
</feature>
<dbReference type="Gene3D" id="2.90.10.10">
    <property type="entry name" value="Bulb-type lectin domain"/>
    <property type="match status" value="2"/>
</dbReference>
<dbReference type="GO" id="GO:0048544">
    <property type="term" value="P:recognition of pollen"/>
    <property type="evidence" value="ECO:0007669"/>
    <property type="project" value="InterPro"/>
</dbReference>
<dbReference type="PROSITE" id="PS50927">
    <property type="entry name" value="BULB_LECTIN"/>
    <property type="match status" value="2"/>
</dbReference>
<dbReference type="PROSITE" id="PS50011">
    <property type="entry name" value="PROTEIN_KINASE_DOM"/>
    <property type="match status" value="2"/>
</dbReference>
<dbReference type="InterPro" id="IPR011009">
    <property type="entry name" value="Kinase-like_dom_sf"/>
</dbReference>
<dbReference type="SUPFAM" id="SSF51110">
    <property type="entry name" value="alpha-D-mannose-specific plant lectins"/>
    <property type="match status" value="2"/>
</dbReference>
<evidence type="ECO:0000256" key="15">
    <source>
        <dbReference type="ARBA" id="ARBA00023170"/>
    </source>
</evidence>
<dbReference type="InterPro" id="IPR000858">
    <property type="entry name" value="S_locus_glycoprot_dom"/>
</dbReference>
<dbReference type="PANTHER" id="PTHR27002">
    <property type="entry name" value="RECEPTOR-LIKE SERINE/THREONINE-PROTEIN KINASE SD1-8"/>
    <property type="match status" value="1"/>
</dbReference>
<keyword evidence="4" id="KW-0723">Serine/threonine-protein kinase</keyword>
<feature type="chain" id="PRO_5020038739" description="non-specific serine/threonine protein kinase" evidence="20">
    <location>
        <begin position="27"/>
        <end position="1665"/>
    </location>
</feature>
<organism evidence="24 25">
    <name type="scientific">Vigna unguiculata</name>
    <name type="common">Cowpea</name>
    <dbReference type="NCBI Taxonomy" id="3917"/>
    <lineage>
        <taxon>Eukaryota</taxon>
        <taxon>Viridiplantae</taxon>
        <taxon>Streptophyta</taxon>
        <taxon>Embryophyta</taxon>
        <taxon>Tracheophyta</taxon>
        <taxon>Spermatophyta</taxon>
        <taxon>Magnoliopsida</taxon>
        <taxon>eudicotyledons</taxon>
        <taxon>Gunneridae</taxon>
        <taxon>Pentapetalae</taxon>
        <taxon>rosids</taxon>
        <taxon>fabids</taxon>
        <taxon>Fabales</taxon>
        <taxon>Fabaceae</taxon>
        <taxon>Papilionoideae</taxon>
        <taxon>50 kb inversion clade</taxon>
        <taxon>NPAAA clade</taxon>
        <taxon>indigoferoid/millettioid clade</taxon>
        <taxon>Phaseoleae</taxon>
        <taxon>Vigna</taxon>
    </lineage>
</organism>
<keyword evidence="25" id="KW-1185">Reference proteome</keyword>
<evidence type="ECO:0000256" key="9">
    <source>
        <dbReference type="ARBA" id="ARBA00022741"/>
    </source>
</evidence>
<dbReference type="Pfam" id="PF07714">
    <property type="entry name" value="PK_Tyr_Ser-Thr"/>
    <property type="match status" value="2"/>
</dbReference>
<keyword evidence="3" id="KW-1003">Cell membrane</keyword>
<dbReference type="Pfam" id="PF01453">
    <property type="entry name" value="B_lectin"/>
    <property type="match status" value="2"/>
</dbReference>
<evidence type="ECO:0000256" key="4">
    <source>
        <dbReference type="ARBA" id="ARBA00022527"/>
    </source>
</evidence>
<evidence type="ECO:0000256" key="14">
    <source>
        <dbReference type="ARBA" id="ARBA00023157"/>
    </source>
</evidence>
<evidence type="ECO:0000256" key="1">
    <source>
        <dbReference type="ARBA" id="ARBA00004251"/>
    </source>
</evidence>
<dbReference type="EC" id="2.7.11.1" evidence="2"/>
<keyword evidence="5" id="KW-0245">EGF-like domain</keyword>
<dbReference type="PANTHER" id="PTHR27002:SF1105">
    <property type="entry name" value="S-LOCUS LECTIN KINASE FAMILY PROTEIN"/>
    <property type="match status" value="1"/>
</dbReference>
<accession>A0A4D6NFR4</accession>
<keyword evidence="8 20" id="KW-0732">Signal</keyword>
<dbReference type="FunFam" id="3.30.200.20:FF:000145">
    <property type="entry name" value="receptor-like serine/threonine-protein kinase SD1-8"/>
    <property type="match status" value="2"/>
</dbReference>
<feature type="domain" description="Protein kinase" evidence="21">
    <location>
        <begin position="1347"/>
        <end position="1625"/>
    </location>
</feature>
<evidence type="ECO:0000256" key="3">
    <source>
        <dbReference type="ARBA" id="ARBA00022475"/>
    </source>
</evidence>
<evidence type="ECO:0000256" key="5">
    <source>
        <dbReference type="ARBA" id="ARBA00022536"/>
    </source>
</evidence>
<feature type="domain" description="Bulb-type lectin" evidence="22">
    <location>
        <begin position="27"/>
        <end position="148"/>
    </location>
</feature>
<reference evidence="24 25" key="1">
    <citation type="submission" date="2019-04" db="EMBL/GenBank/DDBJ databases">
        <title>An improved genome assembly and genetic linkage map for asparagus bean, Vigna unguiculata ssp. sesquipedialis.</title>
        <authorList>
            <person name="Xia Q."/>
            <person name="Zhang R."/>
            <person name="Dong Y."/>
        </authorList>
    </citation>
    <scope>NUCLEOTIDE SEQUENCE [LARGE SCALE GENOMIC DNA]</scope>
    <source>
        <tissue evidence="24">Leaf</tissue>
    </source>
</reference>
<evidence type="ECO:0000259" key="21">
    <source>
        <dbReference type="PROSITE" id="PS50011"/>
    </source>
</evidence>
<dbReference type="InterPro" id="IPR036426">
    <property type="entry name" value="Bulb-type_lectin_dom_sf"/>
</dbReference>